<accession>A0ABU3HDS5</accession>
<comment type="caution">
    <text evidence="1">The sequence shown here is derived from an EMBL/GenBank/DDBJ whole genome shotgun (WGS) entry which is preliminary data.</text>
</comment>
<sequence length="40" mass="4678">MDRLLPFTLYSQTEPLNVFNYAFKAGKRSLMNQTIFNNPP</sequence>
<evidence type="ECO:0000313" key="2">
    <source>
        <dbReference type="Proteomes" id="UP001248709"/>
    </source>
</evidence>
<proteinExistence type="predicted"/>
<evidence type="ECO:0000313" key="1">
    <source>
        <dbReference type="EMBL" id="MDT3428967.1"/>
    </source>
</evidence>
<organism evidence="1 2">
    <name type="scientific">Paenibacillus forsythiae</name>
    <dbReference type="NCBI Taxonomy" id="365616"/>
    <lineage>
        <taxon>Bacteria</taxon>
        <taxon>Bacillati</taxon>
        <taxon>Bacillota</taxon>
        <taxon>Bacilli</taxon>
        <taxon>Bacillales</taxon>
        <taxon>Paenibacillaceae</taxon>
        <taxon>Paenibacillus</taxon>
    </lineage>
</organism>
<name>A0ABU3HDS5_9BACL</name>
<protein>
    <submittedName>
        <fullName evidence="1">Uncharacterized protein</fullName>
    </submittedName>
</protein>
<reference evidence="1 2" key="1">
    <citation type="submission" date="2023-07" db="EMBL/GenBank/DDBJ databases">
        <title>Genomic Encyclopedia of Type Strains, Phase IV (KMG-IV): sequencing the most valuable type-strain genomes for metagenomic binning, comparative biology and taxonomic classification.</title>
        <authorList>
            <person name="Goeker M."/>
        </authorList>
    </citation>
    <scope>NUCLEOTIDE SEQUENCE [LARGE SCALE GENOMIC DNA]</scope>
    <source>
        <strain evidence="1 2">T98</strain>
    </source>
</reference>
<gene>
    <name evidence="1" type="ORF">J2Z22_004563</name>
</gene>
<dbReference type="Proteomes" id="UP001248709">
    <property type="component" value="Unassembled WGS sequence"/>
</dbReference>
<dbReference type="EMBL" id="JAUSUY010000030">
    <property type="protein sequence ID" value="MDT3428967.1"/>
    <property type="molecule type" value="Genomic_DNA"/>
</dbReference>
<keyword evidence="2" id="KW-1185">Reference proteome</keyword>